<dbReference type="KEGG" id="vg:20283421"/>
<proteinExistence type="predicted"/>
<evidence type="ECO:0000313" key="2">
    <source>
        <dbReference type="Proteomes" id="UP000028664"/>
    </source>
</evidence>
<dbReference type="RefSeq" id="YP_009056403.1">
    <property type="nucleotide sequence ID" value="NC_024792.1"/>
</dbReference>
<dbReference type="EMBL" id="KM051843">
    <property type="protein sequence ID" value="AII28035.1"/>
    <property type="molecule type" value="Genomic_DNA"/>
</dbReference>
<name>A0A076GDE7_9CAUD</name>
<protein>
    <submittedName>
        <fullName evidence="1">Uncharacterized protein</fullName>
    </submittedName>
</protein>
<accession>A0A076GDE7</accession>
<organism evidence="1 2">
    <name type="scientific">Bacillus phage Bobb</name>
    <dbReference type="NCBI Taxonomy" id="1527469"/>
    <lineage>
        <taxon>Viruses</taxon>
        <taxon>Duplodnaviria</taxon>
        <taxon>Heunggongvirae</taxon>
        <taxon>Uroviricota</taxon>
        <taxon>Caudoviricetes</taxon>
        <taxon>Herelleviridae</taxon>
        <taxon>Bastillevirinae</taxon>
        <taxon>Agatevirus</taxon>
        <taxon>Agatevirus bobb</taxon>
    </lineage>
</organism>
<keyword evidence="2" id="KW-1185">Reference proteome</keyword>
<sequence>MTTLEDLTLEIAASLHHGECLYNEEGYEEILSWIDDLKAAITEEYNKNIQELAEED</sequence>
<dbReference type="GeneID" id="20283421"/>
<reference evidence="1 2" key="1">
    <citation type="submission" date="2014-06" db="EMBL/GenBank/DDBJ databases">
        <title>Bioinformatic genomic analysis of Bacillus phage Bobb.</title>
        <authorList>
            <person name="Lewis H.M.N."/>
            <person name="Temple L."/>
            <person name="Barth R.N."/>
            <person name="Bowles K.M."/>
            <person name="Churchin D.I."/>
            <person name="Scott-Croshaw C."/>
            <person name="Glasgow G.H."/>
            <person name="Gloe M.W."/>
            <person name="McGough T.M."/>
            <person name="Nutbrown S.A."/>
            <person name="Romulus S.R."/>
            <person name="Sanders K.A.M."/>
            <person name="Diachok C.R."/>
            <person name="Serigano J.P."/>
            <person name="Shin D."/>
            <person name="Suresh M.H."/>
            <person name="Conner A.R.N."/>
            <person name="Korba R.M."/>
            <person name="Livermore R.J."/>
            <person name="Rohlf M.B."/>
            <person name="Utterback S.D."/>
            <person name="Wilson V.E."/>
        </authorList>
    </citation>
    <scope>NUCLEOTIDE SEQUENCE [LARGE SCALE GENOMIC DNA]</scope>
</reference>
<evidence type="ECO:0000313" key="1">
    <source>
        <dbReference type="EMBL" id="AII28035.1"/>
    </source>
</evidence>
<dbReference type="Proteomes" id="UP000028664">
    <property type="component" value="Segment"/>
</dbReference>
<dbReference type="OrthoDB" id="27527at10239"/>